<reference evidence="3" key="1">
    <citation type="submission" date="2016-10" db="EMBL/GenBank/DDBJ databases">
        <title>Comparative genomics uncovers the prolific and rare metabolic potential of the cyanobacterial genus Moorea.</title>
        <authorList>
            <person name="Leao T."/>
            <person name="Castelao G."/>
            <person name="Korobeynikov A."/>
            <person name="Monroe E.A."/>
            <person name="Podell S."/>
            <person name="Glukhov E."/>
            <person name="Allen E."/>
            <person name="Gerwick W.H."/>
            <person name="Gerwick L."/>
        </authorList>
    </citation>
    <scope>NUCLEOTIDE SEQUENCE [LARGE SCALE GENOMIC DNA]</scope>
    <source>
        <strain evidence="3">JHB</strain>
    </source>
</reference>
<evidence type="ECO:0008006" key="4">
    <source>
        <dbReference type="Google" id="ProtNLM"/>
    </source>
</evidence>
<sequence length="176" mass="18422">MRNQFGKSLFISALTALGVAAGATSAFAQVPPETEQEFEFQGKVEGTCSFLNVQPGTLANPEPEVLVANVVEGVPATGVMVCNSGAIVSLGDLMADNELSQELLDTANNYEYGVTFFDLGGGPVGEIGRSKEGPALPPQSLPPNQYDVEANMEIEGLLPLKGGDYAYKFTVTATAD</sequence>
<feature type="chain" id="PRO_5009441746" description="Spore coat protein U domain-containing protein" evidence="1">
    <location>
        <begin position="29"/>
        <end position="176"/>
    </location>
</feature>
<protein>
    <recommendedName>
        <fullName evidence="4">Spore coat protein U domain-containing protein</fullName>
    </recommendedName>
</protein>
<dbReference type="EMBL" id="CP017708">
    <property type="protein sequence ID" value="AOY80770.1"/>
    <property type="molecule type" value="Genomic_DNA"/>
</dbReference>
<organism evidence="2 3">
    <name type="scientific">Moorena producens (strain JHB)</name>
    <dbReference type="NCBI Taxonomy" id="1454205"/>
    <lineage>
        <taxon>Bacteria</taxon>
        <taxon>Bacillati</taxon>
        <taxon>Cyanobacteriota</taxon>
        <taxon>Cyanophyceae</taxon>
        <taxon>Coleofasciculales</taxon>
        <taxon>Coleofasciculaceae</taxon>
        <taxon>Moorena</taxon>
    </lineage>
</organism>
<keyword evidence="1" id="KW-0732">Signal</keyword>
<name>A0A1D9G024_MOOP1</name>
<proteinExistence type="predicted"/>
<evidence type="ECO:0000313" key="3">
    <source>
        <dbReference type="Proteomes" id="UP000176944"/>
    </source>
</evidence>
<dbReference type="Proteomes" id="UP000176944">
    <property type="component" value="Chromosome"/>
</dbReference>
<feature type="signal peptide" evidence="1">
    <location>
        <begin position="1"/>
        <end position="28"/>
    </location>
</feature>
<accession>A0A1D9G024</accession>
<dbReference type="AlphaFoldDB" id="A0A1D9G024"/>
<evidence type="ECO:0000256" key="1">
    <source>
        <dbReference type="SAM" id="SignalP"/>
    </source>
</evidence>
<evidence type="ECO:0000313" key="2">
    <source>
        <dbReference type="EMBL" id="AOY80770.1"/>
    </source>
</evidence>
<gene>
    <name evidence="2" type="ORF">BJP36_13445</name>
</gene>